<dbReference type="PRINTS" id="PR02000">
    <property type="entry name" value="GCR1PLANT"/>
</dbReference>
<comment type="subcellular location">
    <subcellularLocation>
        <location evidence="1">Membrane</location>
        <topology evidence="1">Multi-pass membrane protein</topology>
    </subcellularLocation>
</comment>
<proteinExistence type="predicted"/>
<dbReference type="PROSITE" id="PS50261">
    <property type="entry name" value="G_PROTEIN_RECEP_F2_4"/>
    <property type="match status" value="1"/>
</dbReference>
<dbReference type="InterPro" id="IPR022343">
    <property type="entry name" value="GCR1-cAMP_receptor"/>
</dbReference>
<keyword evidence="11" id="KW-1185">Reference proteome</keyword>
<keyword evidence="3 8" id="KW-1133">Transmembrane helix</keyword>
<dbReference type="GO" id="GO:0004930">
    <property type="term" value="F:G protein-coupled receptor activity"/>
    <property type="evidence" value="ECO:0007669"/>
    <property type="project" value="UniProtKB-KW"/>
</dbReference>
<comment type="caution">
    <text evidence="10">The sequence shown here is derived from an EMBL/GenBank/DDBJ whole genome shotgun (WGS) entry which is preliminary data.</text>
</comment>
<feature type="transmembrane region" description="Helical" evidence="8">
    <location>
        <begin position="98"/>
        <end position="121"/>
    </location>
</feature>
<evidence type="ECO:0000313" key="11">
    <source>
        <dbReference type="Proteomes" id="UP001347796"/>
    </source>
</evidence>
<keyword evidence="4" id="KW-0297">G-protein coupled receptor</keyword>
<name>A0AAN8G7I1_PATCE</name>
<keyword evidence="6" id="KW-0675">Receptor</keyword>
<dbReference type="GO" id="GO:0005886">
    <property type="term" value="C:plasma membrane"/>
    <property type="evidence" value="ECO:0007669"/>
    <property type="project" value="TreeGrafter"/>
</dbReference>
<dbReference type="PANTHER" id="PTHR23112">
    <property type="entry name" value="G PROTEIN-COUPLED RECEPTOR 157-RELATED"/>
    <property type="match status" value="1"/>
</dbReference>
<dbReference type="Proteomes" id="UP001347796">
    <property type="component" value="Unassembled WGS sequence"/>
</dbReference>
<feature type="transmembrane region" description="Helical" evidence="8">
    <location>
        <begin position="227"/>
        <end position="244"/>
    </location>
</feature>
<evidence type="ECO:0000259" key="9">
    <source>
        <dbReference type="PROSITE" id="PS50261"/>
    </source>
</evidence>
<feature type="transmembrane region" description="Helical" evidence="8">
    <location>
        <begin position="256"/>
        <end position="278"/>
    </location>
</feature>
<dbReference type="EMBL" id="JAZGQO010000018">
    <property type="protein sequence ID" value="KAK6167290.1"/>
    <property type="molecule type" value="Genomic_DNA"/>
</dbReference>
<keyword evidence="7" id="KW-0807">Transducer</keyword>
<evidence type="ECO:0000256" key="2">
    <source>
        <dbReference type="ARBA" id="ARBA00022692"/>
    </source>
</evidence>
<gene>
    <name evidence="10" type="ORF">SNE40_021357</name>
</gene>
<dbReference type="PRINTS" id="PR02001">
    <property type="entry name" value="GCR1CAMPR"/>
</dbReference>
<evidence type="ECO:0000256" key="7">
    <source>
        <dbReference type="ARBA" id="ARBA00023224"/>
    </source>
</evidence>
<dbReference type="AlphaFoldDB" id="A0AAN8G7I1"/>
<dbReference type="InterPro" id="IPR017981">
    <property type="entry name" value="GPCR_2-like_7TM"/>
</dbReference>
<keyword evidence="2 8" id="KW-0812">Transmembrane</keyword>
<reference evidence="10 11" key="1">
    <citation type="submission" date="2024-01" db="EMBL/GenBank/DDBJ databases">
        <title>The genome of the rayed Mediterranean limpet Patella caerulea (Linnaeus, 1758).</title>
        <authorList>
            <person name="Anh-Thu Weber A."/>
            <person name="Halstead-Nussloch G."/>
        </authorList>
    </citation>
    <scope>NUCLEOTIDE SEQUENCE [LARGE SCALE GENOMIC DNA]</scope>
    <source>
        <strain evidence="10">AATW-2023a</strain>
        <tissue evidence="10">Whole specimen</tissue>
    </source>
</reference>
<sequence>MSAKDENWTELRNLTHDCLIFPDNPSHCDAVVIARKITASCSFIGCVFMISVIWLFKKYSIFSQRLILYLSIGAVMDSIAYLMSGMRPDGPTCNFQGWWLTYFDWTVLLWVTCITGNLYMNVIKAKLTDKYEWAYHVLCWVFPLVISCLPFIGDQYGPAGAWCWIVENWRWRLGIWYGPLFLIIIMLFVTYTYIIVTLKRRATTWEGTYDPDTERNHQLLKEDIKPLRYYPFVYLAVSIFPLINRIQNAISPDYHLFWLVLLASISAPLHGALNAVVFGMDIETLKRLSPAQIRVALQAHLYHQPVREYPVTFGVPDTYLTPETVSPKFQNISYSQLH</sequence>
<keyword evidence="5 8" id="KW-0472">Membrane</keyword>
<evidence type="ECO:0000256" key="1">
    <source>
        <dbReference type="ARBA" id="ARBA00004141"/>
    </source>
</evidence>
<dbReference type="Pfam" id="PF05462">
    <property type="entry name" value="Dicty_CAR"/>
    <property type="match status" value="1"/>
</dbReference>
<evidence type="ECO:0000256" key="3">
    <source>
        <dbReference type="ARBA" id="ARBA00022989"/>
    </source>
</evidence>
<feature type="transmembrane region" description="Helical" evidence="8">
    <location>
        <begin position="173"/>
        <end position="196"/>
    </location>
</feature>
<organism evidence="10 11">
    <name type="scientific">Patella caerulea</name>
    <name type="common">Rayed Mediterranean limpet</name>
    <dbReference type="NCBI Taxonomy" id="87958"/>
    <lineage>
        <taxon>Eukaryota</taxon>
        <taxon>Metazoa</taxon>
        <taxon>Spiralia</taxon>
        <taxon>Lophotrochozoa</taxon>
        <taxon>Mollusca</taxon>
        <taxon>Gastropoda</taxon>
        <taxon>Patellogastropoda</taxon>
        <taxon>Patelloidea</taxon>
        <taxon>Patellidae</taxon>
        <taxon>Patella</taxon>
    </lineage>
</organism>
<dbReference type="SUPFAM" id="SSF81321">
    <property type="entry name" value="Family A G protein-coupled receptor-like"/>
    <property type="match status" value="1"/>
</dbReference>
<feature type="transmembrane region" description="Helical" evidence="8">
    <location>
        <begin position="37"/>
        <end position="56"/>
    </location>
</feature>
<dbReference type="InterPro" id="IPR022340">
    <property type="entry name" value="GPCR_GCR1_put"/>
</dbReference>
<accession>A0AAN8G7I1</accession>
<evidence type="ECO:0000313" key="10">
    <source>
        <dbReference type="EMBL" id="KAK6167290.1"/>
    </source>
</evidence>
<dbReference type="GO" id="GO:0007189">
    <property type="term" value="P:adenylate cyclase-activating G protein-coupled receptor signaling pathway"/>
    <property type="evidence" value="ECO:0007669"/>
    <property type="project" value="TreeGrafter"/>
</dbReference>
<evidence type="ECO:0000256" key="8">
    <source>
        <dbReference type="SAM" id="Phobius"/>
    </source>
</evidence>
<protein>
    <recommendedName>
        <fullName evidence="9">G-protein coupled receptors family 2 profile 2 domain-containing protein</fullName>
    </recommendedName>
</protein>
<dbReference type="PANTHER" id="PTHR23112:SF43">
    <property type="entry name" value="CYCLIC AMP RECEPTOR-LIKE PROTEIN A"/>
    <property type="match status" value="1"/>
</dbReference>
<feature type="domain" description="G-protein coupled receptors family 2 profile 2" evidence="9">
    <location>
        <begin position="31"/>
        <end position="201"/>
    </location>
</feature>
<dbReference type="GO" id="GO:0007166">
    <property type="term" value="P:cell surface receptor signaling pathway"/>
    <property type="evidence" value="ECO:0007669"/>
    <property type="project" value="InterPro"/>
</dbReference>
<dbReference type="Gene3D" id="1.20.1070.10">
    <property type="entry name" value="Rhodopsin 7-helix transmembrane proteins"/>
    <property type="match status" value="1"/>
</dbReference>
<evidence type="ECO:0000256" key="5">
    <source>
        <dbReference type="ARBA" id="ARBA00023136"/>
    </source>
</evidence>
<feature type="transmembrane region" description="Helical" evidence="8">
    <location>
        <begin position="133"/>
        <end position="153"/>
    </location>
</feature>
<feature type="transmembrane region" description="Helical" evidence="8">
    <location>
        <begin position="68"/>
        <end position="86"/>
    </location>
</feature>
<evidence type="ECO:0000256" key="6">
    <source>
        <dbReference type="ARBA" id="ARBA00023170"/>
    </source>
</evidence>
<evidence type="ECO:0000256" key="4">
    <source>
        <dbReference type="ARBA" id="ARBA00023040"/>
    </source>
</evidence>